<sequence length="348" mass="38171">MARFLAWAGRQLGVVPPRPREVQQNLDLRRATDLAAGLVGQDSPRVDGAELHALLTPQVQRLFAAALEADRIQVERRHRYDEGAGRDPDDFGGHLSRRAASSGTGFPAAALRRVEELLGFHVAVQESSIAGAGRGLFLKGRTKAGTVIALYPGTVLLPGHIMQIPNVFDFLYPDDGHFLFSRYDGALIDARGAAQPPLAPDEDAFRRHLHSHLFSEPMPTPARDNIFGVGHLSNHPPAGSAPNAMMVGYDFESSMFRASADDAESLASLIPNAYFRPPSLIRGTYSPTVMMQSVILLATRDLEDEEVLTDYRLSPNQERPAWYAPVDSEEELRRWNEQAPVASSSVET</sequence>
<reference evidence="2" key="1">
    <citation type="submission" date="2021-01" db="EMBL/GenBank/DDBJ databases">
        <authorList>
            <person name="Corre E."/>
            <person name="Pelletier E."/>
            <person name="Niang G."/>
            <person name="Scheremetjew M."/>
            <person name="Finn R."/>
            <person name="Kale V."/>
            <person name="Holt S."/>
            <person name="Cochrane G."/>
            <person name="Meng A."/>
            <person name="Brown T."/>
            <person name="Cohen L."/>
        </authorList>
    </citation>
    <scope>NUCLEOTIDE SEQUENCE</scope>
    <source>
        <strain evidence="2">CCMP1243</strain>
    </source>
</reference>
<proteinExistence type="predicted"/>
<dbReference type="Gene3D" id="2.170.270.10">
    <property type="entry name" value="SET domain"/>
    <property type="match status" value="1"/>
</dbReference>
<feature type="compositionally biased region" description="Basic and acidic residues" evidence="1">
    <location>
        <begin position="78"/>
        <end position="92"/>
    </location>
</feature>
<feature type="region of interest" description="Disordered" evidence="1">
    <location>
        <begin position="78"/>
        <end position="102"/>
    </location>
</feature>
<feature type="region of interest" description="Disordered" evidence="1">
    <location>
        <begin position="322"/>
        <end position="348"/>
    </location>
</feature>
<gene>
    <name evidence="2" type="ORF">RMAR1173_LOCUS21670</name>
</gene>
<dbReference type="AlphaFoldDB" id="A0A7S2WW23"/>
<dbReference type="PANTHER" id="PTHR33524">
    <property type="entry name" value="C5ORF35"/>
    <property type="match status" value="1"/>
</dbReference>
<accession>A0A7S2WW23</accession>
<evidence type="ECO:0000313" key="2">
    <source>
        <dbReference type="EMBL" id="CAD9710676.1"/>
    </source>
</evidence>
<dbReference type="InterPro" id="IPR046341">
    <property type="entry name" value="SET_dom_sf"/>
</dbReference>
<evidence type="ECO:0000256" key="1">
    <source>
        <dbReference type="SAM" id="MobiDB-lite"/>
    </source>
</evidence>
<dbReference type="SUPFAM" id="SSF82199">
    <property type="entry name" value="SET domain"/>
    <property type="match status" value="1"/>
</dbReference>
<evidence type="ECO:0008006" key="3">
    <source>
        <dbReference type="Google" id="ProtNLM"/>
    </source>
</evidence>
<dbReference type="InterPro" id="IPR040415">
    <property type="entry name" value="SETD9"/>
</dbReference>
<dbReference type="EMBL" id="HBHJ01032738">
    <property type="protein sequence ID" value="CAD9710676.1"/>
    <property type="molecule type" value="Transcribed_RNA"/>
</dbReference>
<organism evidence="2">
    <name type="scientific">Rhizochromulina marina</name>
    <dbReference type="NCBI Taxonomy" id="1034831"/>
    <lineage>
        <taxon>Eukaryota</taxon>
        <taxon>Sar</taxon>
        <taxon>Stramenopiles</taxon>
        <taxon>Ochrophyta</taxon>
        <taxon>Dictyochophyceae</taxon>
        <taxon>Rhizochromulinales</taxon>
        <taxon>Rhizochromulina</taxon>
    </lineage>
</organism>
<name>A0A7S2WW23_9STRA</name>
<protein>
    <recommendedName>
        <fullName evidence="3">SET domain-containing protein</fullName>
    </recommendedName>
</protein>
<dbReference type="PANTHER" id="PTHR33524:SF1">
    <property type="entry name" value="SET DOMAIN-CONTAINING PROTEIN"/>
    <property type="match status" value="1"/>
</dbReference>